<organism evidence="2 3">
    <name type="scientific">Elysia chlorotica</name>
    <name type="common">Eastern emerald elysia</name>
    <name type="synonym">Sea slug</name>
    <dbReference type="NCBI Taxonomy" id="188477"/>
    <lineage>
        <taxon>Eukaryota</taxon>
        <taxon>Metazoa</taxon>
        <taxon>Spiralia</taxon>
        <taxon>Lophotrochozoa</taxon>
        <taxon>Mollusca</taxon>
        <taxon>Gastropoda</taxon>
        <taxon>Heterobranchia</taxon>
        <taxon>Euthyneura</taxon>
        <taxon>Panpulmonata</taxon>
        <taxon>Sacoglossa</taxon>
        <taxon>Placobranchoidea</taxon>
        <taxon>Plakobranchidae</taxon>
        <taxon>Elysia</taxon>
    </lineage>
</organism>
<feature type="region of interest" description="Disordered" evidence="1">
    <location>
        <begin position="14"/>
        <end position="80"/>
    </location>
</feature>
<comment type="caution">
    <text evidence="2">The sequence shown here is derived from an EMBL/GenBank/DDBJ whole genome shotgun (WGS) entry which is preliminary data.</text>
</comment>
<dbReference type="Proteomes" id="UP000271974">
    <property type="component" value="Unassembled WGS sequence"/>
</dbReference>
<dbReference type="AlphaFoldDB" id="A0A433U4X4"/>
<feature type="region of interest" description="Disordered" evidence="1">
    <location>
        <begin position="152"/>
        <end position="177"/>
    </location>
</feature>
<protein>
    <submittedName>
        <fullName evidence="2">Uncharacterized protein</fullName>
    </submittedName>
</protein>
<evidence type="ECO:0000256" key="1">
    <source>
        <dbReference type="SAM" id="MobiDB-lite"/>
    </source>
</evidence>
<evidence type="ECO:0000313" key="3">
    <source>
        <dbReference type="Proteomes" id="UP000271974"/>
    </source>
</evidence>
<gene>
    <name evidence="2" type="ORF">EGW08_003316</name>
</gene>
<dbReference type="EMBL" id="RQTK01000071">
    <property type="protein sequence ID" value="RUS88877.1"/>
    <property type="molecule type" value="Genomic_DNA"/>
</dbReference>
<sequence>MWWFGQCKVKLVKPKKKPDQDSCPPSASRSKSKTNTKCSKRKKPKNPRCKPKTCRKAPKRRPSQLGQPCKSSSQGPKQDSLLKRVAKGLAISRIRQFFTMRLNRKPALDCAPKRRPQKKECKETPDMHPTVRVARNTVKNCIHVARAAWANKPKARGRRKARTCTRNKSRMRRQAGPDCCAKPRVKRKARTCPRAKPAC</sequence>
<proteinExistence type="predicted"/>
<feature type="compositionally biased region" description="Polar residues" evidence="1">
    <location>
        <begin position="64"/>
        <end position="77"/>
    </location>
</feature>
<name>A0A433U4X4_ELYCH</name>
<accession>A0A433U4X4</accession>
<keyword evidence="3" id="KW-1185">Reference proteome</keyword>
<feature type="compositionally biased region" description="Basic residues" evidence="1">
    <location>
        <begin position="153"/>
        <end position="173"/>
    </location>
</feature>
<evidence type="ECO:0000313" key="2">
    <source>
        <dbReference type="EMBL" id="RUS88877.1"/>
    </source>
</evidence>
<feature type="compositionally biased region" description="Basic residues" evidence="1">
    <location>
        <begin position="30"/>
        <end position="62"/>
    </location>
</feature>
<reference evidence="2 3" key="1">
    <citation type="submission" date="2019-01" db="EMBL/GenBank/DDBJ databases">
        <title>A draft genome assembly of the solar-powered sea slug Elysia chlorotica.</title>
        <authorList>
            <person name="Cai H."/>
            <person name="Li Q."/>
            <person name="Fang X."/>
            <person name="Li J."/>
            <person name="Curtis N.E."/>
            <person name="Altenburger A."/>
            <person name="Shibata T."/>
            <person name="Feng M."/>
            <person name="Maeda T."/>
            <person name="Schwartz J.A."/>
            <person name="Shigenobu S."/>
            <person name="Lundholm N."/>
            <person name="Nishiyama T."/>
            <person name="Yang H."/>
            <person name="Hasebe M."/>
            <person name="Li S."/>
            <person name="Pierce S.K."/>
            <person name="Wang J."/>
        </authorList>
    </citation>
    <scope>NUCLEOTIDE SEQUENCE [LARGE SCALE GENOMIC DNA]</scope>
    <source>
        <strain evidence="2">EC2010</strain>
        <tissue evidence="2">Whole organism of an adult</tissue>
    </source>
</reference>